<keyword evidence="1" id="KW-0812">Transmembrane</keyword>
<reference evidence="2 3" key="1">
    <citation type="journal article" date="2019" name="Commun. Biol.">
        <title>The bagworm genome reveals a unique fibroin gene that provides high tensile strength.</title>
        <authorList>
            <person name="Kono N."/>
            <person name="Nakamura H."/>
            <person name="Ohtoshi R."/>
            <person name="Tomita M."/>
            <person name="Numata K."/>
            <person name="Arakawa K."/>
        </authorList>
    </citation>
    <scope>NUCLEOTIDE SEQUENCE [LARGE SCALE GENOMIC DNA]</scope>
</reference>
<accession>A0A4C1W384</accession>
<dbReference type="AlphaFoldDB" id="A0A4C1W384"/>
<feature type="transmembrane region" description="Helical" evidence="1">
    <location>
        <begin position="20"/>
        <end position="38"/>
    </location>
</feature>
<keyword evidence="3" id="KW-1185">Reference proteome</keyword>
<proteinExistence type="predicted"/>
<dbReference type="Proteomes" id="UP000299102">
    <property type="component" value="Unassembled WGS sequence"/>
</dbReference>
<sequence length="117" mass="12912">MWDQTFHAARVRMTVGGRVAVQLAAVALPWTSLVGLYSDTERPHTMFRLLNIFLASSVLGRTARTSHNGEPSLAKSVHRVHREALAAEVGLDFVYREVGRNAADNGFSLRSSSRAYV</sequence>
<name>A0A4C1W384_EUMVA</name>
<comment type="caution">
    <text evidence="2">The sequence shown here is derived from an EMBL/GenBank/DDBJ whole genome shotgun (WGS) entry which is preliminary data.</text>
</comment>
<protein>
    <submittedName>
        <fullName evidence="2">Uncharacterized protein</fullName>
    </submittedName>
</protein>
<keyword evidence="1" id="KW-1133">Transmembrane helix</keyword>
<evidence type="ECO:0000256" key="1">
    <source>
        <dbReference type="SAM" id="Phobius"/>
    </source>
</evidence>
<gene>
    <name evidence="2" type="ORF">EVAR_75034_1</name>
</gene>
<evidence type="ECO:0000313" key="2">
    <source>
        <dbReference type="EMBL" id="GBP44577.1"/>
    </source>
</evidence>
<keyword evidence="1" id="KW-0472">Membrane</keyword>
<evidence type="ECO:0000313" key="3">
    <source>
        <dbReference type="Proteomes" id="UP000299102"/>
    </source>
</evidence>
<organism evidence="2 3">
    <name type="scientific">Eumeta variegata</name>
    <name type="common">Bagworm moth</name>
    <name type="synonym">Eumeta japonica</name>
    <dbReference type="NCBI Taxonomy" id="151549"/>
    <lineage>
        <taxon>Eukaryota</taxon>
        <taxon>Metazoa</taxon>
        <taxon>Ecdysozoa</taxon>
        <taxon>Arthropoda</taxon>
        <taxon>Hexapoda</taxon>
        <taxon>Insecta</taxon>
        <taxon>Pterygota</taxon>
        <taxon>Neoptera</taxon>
        <taxon>Endopterygota</taxon>
        <taxon>Lepidoptera</taxon>
        <taxon>Glossata</taxon>
        <taxon>Ditrysia</taxon>
        <taxon>Tineoidea</taxon>
        <taxon>Psychidae</taxon>
        <taxon>Oiketicinae</taxon>
        <taxon>Eumeta</taxon>
    </lineage>
</organism>
<dbReference type="EMBL" id="BGZK01000455">
    <property type="protein sequence ID" value="GBP44577.1"/>
    <property type="molecule type" value="Genomic_DNA"/>
</dbReference>